<name>T1GHC2_MEGSC</name>
<dbReference type="InterPro" id="IPR011701">
    <property type="entry name" value="MFS"/>
</dbReference>
<keyword evidence="8" id="KW-1185">Reference proteome</keyword>
<evidence type="ECO:0000313" key="8">
    <source>
        <dbReference type="Proteomes" id="UP000015102"/>
    </source>
</evidence>
<feature type="transmembrane region" description="Helical" evidence="5">
    <location>
        <begin position="89"/>
        <end position="110"/>
    </location>
</feature>
<comment type="subcellular location">
    <subcellularLocation>
        <location evidence="1">Membrane</location>
        <topology evidence="1">Multi-pass membrane protein</topology>
    </subcellularLocation>
</comment>
<dbReference type="Gene3D" id="1.20.1250.20">
    <property type="entry name" value="MFS general substrate transporter like domains"/>
    <property type="match status" value="1"/>
</dbReference>
<dbReference type="GO" id="GO:0016020">
    <property type="term" value="C:membrane"/>
    <property type="evidence" value="ECO:0007669"/>
    <property type="project" value="UniProtKB-SubCell"/>
</dbReference>
<reference evidence="8" key="1">
    <citation type="submission" date="2013-02" db="EMBL/GenBank/DDBJ databases">
        <authorList>
            <person name="Hughes D."/>
        </authorList>
    </citation>
    <scope>NUCLEOTIDE SEQUENCE</scope>
    <source>
        <strain>Durham</strain>
        <strain evidence="8">NC isolate 2 -- Noor lab</strain>
    </source>
</reference>
<dbReference type="STRING" id="36166.T1GHC2"/>
<organism evidence="7 8">
    <name type="scientific">Megaselia scalaris</name>
    <name type="common">Humpbacked fly</name>
    <name type="synonym">Phora scalaris</name>
    <dbReference type="NCBI Taxonomy" id="36166"/>
    <lineage>
        <taxon>Eukaryota</taxon>
        <taxon>Metazoa</taxon>
        <taxon>Ecdysozoa</taxon>
        <taxon>Arthropoda</taxon>
        <taxon>Hexapoda</taxon>
        <taxon>Insecta</taxon>
        <taxon>Pterygota</taxon>
        <taxon>Neoptera</taxon>
        <taxon>Endopterygota</taxon>
        <taxon>Diptera</taxon>
        <taxon>Brachycera</taxon>
        <taxon>Muscomorpha</taxon>
        <taxon>Platypezoidea</taxon>
        <taxon>Phoridae</taxon>
        <taxon>Megaseliini</taxon>
        <taxon>Megaselia</taxon>
    </lineage>
</organism>
<keyword evidence="3 5" id="KW-1133">Transmembrane helix</keyword>
<dbReference type="HOGENOM" id="CLU_100460_0_0_1"/>
<dbReference type="Proteomes" id="UP000015102">
    <property type="component" value="Unassembled WGS sequence"/>
</dbReference>
<dbReference type="EMBL" id="CAQQ02136697">
    <property type="status" value="NOT_ANNOTATED_CDS"/>
    <property type="molecule type" value="Genomic_DNA"/>
</dbReference>
<reference evidence="7" key="2">
    <citation type="submission" date="2015-06" db="UniProtKB">
        <authorList>
            <consortium name="EnsemblMetazoa"/>
        </authorList>
    </citation>
    <scope>IDENTIFICATION</scope>
</reference>
<feature type="chain" id="PRO_5004588303" description="Major facilitator superfamily (MFS) profile domain-containing protein" evidence="6">
    <location>
        <begin position="20"/>
        <end position="120"/>
    </location>
</feature>
<evidence type="ECO:0000256" key="3">
    <source>
        <dbReference type="ARBA" id="ARBA00022989"/>
    </source>
</evidence>
<dbReference type="InterPro" id="IPR050382">
    <property type="entry name" value="MFS_Na/Anion_cotransporter"/>
</dbReference>
<dbReference type="Pfam" id="PF07690">
    <property type="entry name" value="MFS_1"/>
    <property type="match status" value="1"/>
</dbReference>
<evidence type="ECO:0000256" key="5">
    <source>
        <dbReference type="SAM" id="Phobius"/>
    </source>
</evidence>
<proteinExistence type="predicted"/>
<dbReference type="OMA" id="GMNATEC"/>
<dbReference type="SUPFAM" id="SSF103473">
    <property type="entry name" value="MFS general substrate transporter"/>
    <property type="match status" value="1"/>
</dbReference>
<keyword evidence="6" id="KW-0732">Signal</keyword>
<evidence type="ECO:0000256" key="6">
    <source>
        <dbReference type="SAM" id="SignalP"/>
    </source>
</evidence>
<evidence type="ECO:0000256" key="4">
    <source>
        <dbReference type="ARBA" id="ARBA00023136"/>
    </source>
</evidence>
<dbReference type="PANTHER" id="PTHR11662:SF411">
    <property type="entry name" value="GH05102P"/>
    <property type="match status" value="1"/>
</dbReference>
<dbReference type="PANTHER" id="PTHR11662">
    <property type="entry name" value="SOLUTE CARRIER FAMILY 17"/>
    <property type="match status" value="1"/>
</dbReference>
<dbReference type="GO" id="GO:0022857">
    <property type="term" value="F:transmembrane transporter activity"/>
    <property type="evidence" value="ECO:0007669"/>
    <property type="project" value="InterPro"/>
</dbReference>
<evidence type="ECO:0008006" key="9">
    <source>
        <dbReference type="Google" id="ProtNLM"/>
    </source>
</evidence>
<dbReference type="AlphaFoldDB" id="T1GHC2"/>
<sequence length="120" mass="13453">MTMLGFMLNYALRVNLTIAIVAMVKPAAHNGTDGSPVDVVEDDSDLFDWDPYQQNFVLGSFFWGYILTELPGGRLAELVGGRRVFGHSMLWASLLTFITPFAAKFSYVFLMLSELYLDLC</sequence>
<evidence type="ECO:0000256" key="2">
    <source>
        <dbReference type="ARBA" id="ARBA00022692"/>
    </source>
</evidence>
<dbReference type="GO" id="GO:0006820">
    <property type="term" value="P:monoatomic anion transport"/>
    <property type="evidence" value="ECO:0007669"/>
    <property type="project" value="TreeGrafter"/>
</dbReference>
<evidence type="ECO:0000256" key="1">
    <source>
        <dbReference type="ARBA" id="ARBA00004141"/>
    </source>
</evidence>
<evidence type="ECO:0000313" key="7">
    <source>
        <dbReference type="EnsemblMetazoa" id="MESCA002815-PA"/>
    </source>
</evidence>
<protein>
    <recommendedName>
        <fullName evidence="9">Major facilitator superfamily (MFS) profile domain-containing protein</fullName>
    </recommendedName>
</protein>
<dbReference type="EnsemblMetazoa" id="MESCA002815-RA">
    <property type="protein sequence ID" value="MESCA002815-PA"/>
    <property type="gene ID" value="MESCA002815"/>
</dbReference>
<dbReference type="InterPro" id="IPR036259">
    <property type="entry name" value="MFS_trans_sf"/>
</dbReference>
<keyword evidence="2 5" id="KW-0812">Transmembrane</keyword>
<accession>T1GHC2</accession>
<keyword evidence="4 5" id="KW-0472">Membrane</keyword>
<feature type="signal peptide" evidence="6">
    <location>
        <begin position="1"/>
        <end position="19"/>
    </location>
</feature>